<gene>
    <name evidence="1" type="ORF">R3P38DRAFT_2911359</name>
</gene>
<evidence type="ECO:0000313" key="1">
    <source>
        <dbReference type="EMBL" id="KAK7036313.1"/>
    </source>
</evidence>
<reference evidence="1 2" key="1">
    <citation type="journal article" date="2024" name="J Genomics">
        <title>Draft genome sequencing and assembly of Favolaschia claudopus CIRM-BRFM 2984 isolated from oak limbs.</title>
        <authorList>
            <person name="Navarro D."/>
            <person name="Drula E."/>
            <person name="Chaduli D."/>
            <person name="Cazenave R."/>
            <person name="Ahrendt S."/>
            <person name="Wang J."/>
            <person name="Lipzen A."/>
            <person name="Daum C."/>
            <person name="Barry K."/>
            <person name="Grigoriev I.V."/>
            <person name="Favel A."/>
            <person name="Rosso M.N."/>
            <person name="Martin F."/>
        </authorList>
    </citation>
    <scope>NUCLEOTIDE SEQUENCE [LARGE SCALE GENOMIC DNA]</scope>
    <source>
        <strain evidence="1 2">CIRM-BRFM 2984</strain>
    </source>
</reference>
<dbReference type="SUPFAM" id="SSF52047">
    <property type="entry name" value="RNI-like"/>
    <property type="match status" value="1"/>
</dbReference>
<sequence length="462" mass="52588">MSPDSNPIPALLLPFELVSAIFILCLPLRRRVKPHPNRTPLNLASVCAQWRAVALAIPELWTSIYLTFSGQDAYDGIPVLFGCVESIDLEDHAAALMDLWFTRAAGHPISISLTCAKHHSLPKGVLETMFKYCNQWGRIELRISPSDFLAFNAITGPFSSLTSLRIEVTDFLPSSSRLAVNAMENSNRLTSYALTDSGNYRAPADVLARLPRTLRAVKLSFASNQNGFRIIDLSGFFSHIIDNLPHLGHLDVSVIHHGPQLEVKRLPASMTTLRLGRDRLLQFLRIPTLQHLHIFLETSAYLIPFIEHSQCRLISLSVSLYWLTRDSWVSCLAALPKLETLLISVSDHSVIQRCQVLFDPELVPRLRSLVLQEEYTLVPRFDQWLALLRFRTGLCHALLHVWPRHAQERRCMPQPPREIEAELEALWIYRYPWNAEELDPFGDLYPKPDGPLNLRPYHFSPF</sequence>
<accession>A0AAW0CBT6</accession>
<dbReference type="Gene3D" id="3.80.10.10">
    <property type="entry name" value="Ribonuclease Inhibitor"/>
    <property type="match status" value="1"/>
</dbReference>
<comment type="caution">
    <text evidence="1">The sequence shown here is derived from an EMBL/GenBank/DDBJ whole genome shotgun (WGS) entry which is preliminary data.</text>
</comment>
<evidence type="ECO:0000313" key="2">
    <source>
        <dbReference type="Proteomes" id="UP001362999"/>
    </source>
</evidence>
<name>A0AAW0CBT6_9AGAR</name>
<dbReference type="AlphaFoldDB" id="A0AAW0CBT6"/>
<dbReference type="Proteomes" id="UP001362999">
    <property type="component" value="Unassembled WGS sequence"/>
</dbReference>
<organism evidence="1 2">
    <name type="scientific">Favolaschia claudopus</name>
    <dbReference type="NCBI Taxonomy" id="2862362"/>
    <lineage>
        <taxon>Eukaryota</taxon>
        <taxon>Fungi</taxon>
        <taxon>Dikarya</taxon>
        <taxon>Basidiomycota</taxon>
        <taxon>Agaricomycotina</taxon>
        <taxon>Agaricomycetes</taxon>
        <taxon>Agaricomycetidae</taxon>
        <taxon>Agaricales</taxon>
        <taxon>Marasmiineae</taxon>
        <taxon>Mycenaceae</taxon>
        <taxon>Favolaschia</taxon>
    </lineage>
</organism>
<proteinExistence type="predicted"/>
<keyword evidence="2" id="KW-1185">Reference proteome</keyword>
<protein>
    <submittedName>
        <fullName evidence="1">F-box domain-containing protein</fullName>
    </submittedName>
</protein>
<dbReference type="EMBL" id="JAWWNJ010000019">
    <property type="protein sequence ID" value="KAK7036313.1"/>
    <property type="molecule type" value="Genomic_DNA"/>
</dbReference>
<dbReference type="InterPro" id="IPR032675">
    <property type="entry name" value="LRR_dom_sf"/>
</dbReference>